<feature type="transmembrane region" description="Helical" evidence="8">
    <location>
        <begin position="112"/>
        <end position="132"/>
    </location>
</feature>
<proteinExistence type="predicted"/>
<organism evidence="10">
    <name type="scientific">Cuerna arida</name>
    <dbReference type="NCBI Taxonomy" id="1464854"/>
    <lineage>
        <taxon>Eukaryota</taxon>
        <taxon>Metazoa</taxon>
        <taxon>Ecdysozoa</taxon>
        <taxon>Arthropoda</taxon>
        <taxon>Hexapoda</taxon>
        <taxon>Insecta</taxon>
        <taxon>Pterygota</taxon>
        <taxon>Neoptera</taxon>
        <taxon>Paraneoptera</taxon>
        <taxon>Hemiptera</taxon>
        <taxon>Auchenorrhyncha</taxon>
        <taxon>Membracoidea</taxon>
        <taxon>Cicadellidae</taxon>
        <taxon>Cicadellinae</taxon>
        <taxon>Proconiini</taxon>
        <taxon>Cuerna</taxon>
    </lineage>
</organism>
<keyword evidence="3 8" id="KW-0812">Transmembrane</keyword>
<comment type="subcellular location">
    <subcellularLocation>
        <location evidence="1">Membrane</location>
        <topology evidence="1">Multi-pass membrane protein</topology>
    </subcellularLocation>
</comment>
<evidence type="ECO:0000256" key="5">
    <source>
        <dbReference type="ARBA" id="ARBA00022989"/>
    </source>
</evidence>
<feature type="transmembrane region" description="Helical" evidence="8">
    <location>
        <begin position="205"/>
        <end position="223"/>
    </location>
</feature>
<evidence type="ECO:0000256" key="7">
    <source>
        <dbReference type="SAM" id="MobiDB-lite"/>
    </source>
</evidence>
<dbReference type="GO" id="GO:0006820">
    <property type="term" value="P:monoatomic anion transport"/>
    <property type="evidence" value="ECO:0007669"/>
    <property type="project" value="TreeGrafter"/>
</dbReference>
<feature type="transmembrane region" description="Helical" evidence="8">
    <location>
        <begin position="342"/>
        <end position="362"/>
    </location>
</feature>
<feature type="transmembrane region" description="Helical" evidence="8">
    <location>
        <begin position="176"/>
        <end position="199"/>
    </location>
</feature>
<dbReference type="Pfam" id="PF07690">
    <property type="entry name" value="MFS_1"/>
    <property type="match status" value="1"/>
</dbReference>
<feature type="domain" description="Major facilitator superfamily (MFS) profile" evidence="9">
    <location>
        <begin position="17"/>
        <end position="460"/>
    </location>
</feature>
<evidence type="ECO:0000256" key="1">
    <source>
        <dbReference type="ARBA" id="ARBA00004141"/>
    </source>
</evidence>
<evidence type="ECO:0000256" key="8">
    <source>
        <dbReference type="SAM" id="Phobius"/>
    </source>
</evidence>
<feature type="transmembrane region" description="Helical" evidence="8">
    <location>
        <begin position="86"/>
        <end position="105"/>
    </location>
</feature>
<feature type="transmembrane region" description="Helical" evidence="8">
    <location>
        <begin position="437"/>
        <end position="455"/>
    </location>
</feature>
<dbReference type="FunFam" id="1.20.1250.20:FF:000423">
    <property type="entry name" value="Putative inorganic phosphate cotransporter-like Protein"/>
    <property type="match status" value="1"/>
</dbReference>
<dbReference type="Gene3D" id="1.20.1250.20">
    <property type="entry name" value="MFS general substrate transporter like domains"/>
    <property type="match status" value="2"/>
</dbReference>
<feature type="transmembrane region" description="Helical" evidence="8">
    <location>
        <begin position="368"/>
        <end position="387"/>
    </location>
</feature>
<dbReference type="PANTHER" id="PTHR11662:SF415">
    <property type="entry name" value="AT30085P-RELATED"/>
    <property type="match status" value="1"/>
</dbReference>
<feature type="compositionally biased region" description="Basic and acidic residues" evidence="7">
    <location>
        <begin position="479"/>
        <end position="489"/>
    </location>
</feature>
<dbReference type="InterPro" id="IPR011701">
    <property type="entry name" value="MFS"/>
</dbReference>
<dbReference type="FunFam" id="1.20.1250.20:FF:000003">
    <property type="entry name" value="Solute carrier family 17 member 3"/>
    <property type="match status" value="1"/>
</dbReference>
<dbReference type="InterPro" id="IPR036259">
    <property type="entry name" value="MFS_trans_sf"/>
</dbReference>
<name>A0A1B6G330_9HEMI</name>
<dbReference type="InterPro" id="IPR020846">
    <property type="entry name" value="MFS_dom"/>
</dbReference>
<evidence type="ECO:0000259" key="9">
    <source>
        <dbReference type="PROSITE" id="PS50850"/>
    </source>
</evidence>
<evidence type="ECO:0000256" key="2">
    <source>
        <dbReference type="ARBA" id="ARBA00022448"/>
    </source>
</evidence>
<evidence type="ECO:0000256" key="3">
    <source>
        <dbReference type="ARBA" id="ARBA00022692"/>
    </source>
</evidence>
<feature type="region of interest" description="Disordered" evidence="7">
    <location>
        <begin position="470"/>
        <end position="489"/>
    </location>
</feature>
<keyword evidence="2" id="KW-0813">Transport</keyword>
<dbReference type="EMBL" id="GECZ01013056">
    <property type="protein sequence ID" value="JAS56713.1"/>
    <property type="molecule type" value="Transcribed_RNA"/>
</dbReference>
<feature type="transmembrane region" description="Helical" evidence="8">
    <location>
        <begin position="262"/>
        <end position="286"/>
    </location>
</feature>
<feature type="transmembrane region" description="Helical" evidence="8">
    <location>
        <begin position="144"/>
        <end position="164"/>
    </location>
</feature>
<feature type="transmembrane region" description="Helical" evidence="8">
    <location>
        <begin position="399"/>
        <end position="425"/>
    </location>
</feature>
<reference evidence="10" key="1">
    <citation type="submission" date="2015-11" db="EMBL/GenBank/DDBJ databases">
        <title>De novo transcriptome assembly of four potential Pierce s Disease insect vectors from Arizona vineyards.</title>
        <authorList>
            <person name="Tassone E.E."/>
        </authorList>
    </citation>
    <scope>NUCLEOTIDE SEQUENCE</scope>
</reference>
<evidence type="ECO:0000313" key="10">
    <source>
        <dbReference type="EMBL" id="JAS56713.1"/>
    </source>
</evidence>
<feature type="transmembrane region" description="Helical" evidence="8">
    <location>
        <begin position="306"/>
        <end position="330"/>
    </location>
</feature>
<dbReference type="GO" id="GO:0016020">
    <property type="term" value="C:membrane"/>
    <property type="evidence" value="ECO:0007669"/>
    <property type="project" value="UniProtKB-SubCell"/>
</dbReference>
<keyword evidence="5 8" id="KW-1133">Transmembrane helix</keyword>
<evidence type="ECO:0000256" key="6">
    <source>
        <dbReference type="ARBA" id="ARBA00023136"/>
    </source>
</evidence>
<dbReference type="SUPFAM" id="SSF103473">
    <property type="entry name" value="MFS general substrate transporter"/>
    <property type="match status" value="1"/>
</dbReference>
<keyword evidence="6 8" id="KW-0472">Membrane</keyword>
<dbReference type="PANTHER" id="PTHR11662">
    <property type="entry name" value="SOLUTE CARRIER FAMILY 17"/>
    <property type="match status" value="1"/>
</dbReference>
<protein>
    <recommendedName>
        <fullName evidence="9">Major facilitator superfamily (MFS) profile domain-containing protein</fullName>
    </recommendedName>
</protein>
<gene>
    <name evidence="10" type="ORF">g.30434</name>
</gene>
<dbReference type="AlphaFoldDB" id="A0A1B6G330"/>
<dbReference type="InterPro" id="IPR050382">
    <property type="entry name" value="MFS_Na/Anion_cotransporter"/>
</dbReference>
<feature type="transmembrane region" description="Helical" evidence="8">
    <location>
        <begin position="15"/>
        <end position="39"/>
    </location>
</feature>
<sequence>MKCFRSCCSCLPQRYVLSVFILVGLVVCYLMRVCVNLALNEMTFKLNVTESHSGTKQHFCPVEASTANATKTRAEFDWDQHLQHDIIKSIFIGYIVAHVPAGVLADMFGGKHIFGIGILLSSILSLCFPFLARLSPYAFIGGRILQGFGQGVMFPSSSALIAKWAPPSERSTMTGIIQSGVMFGNAIGYITSGVILSMFPGWEPIFYFCGIIGLIWCVGWYTLCYSSPAEHPFITEEEKNMIESQIAATAKAKPKHIPWKSILTSAPFLTANMINFGHAWALFTMVNEMPAYMGKVLNFNVKSSGLFSAMPHIAMIPTSIGIGYLCDWLIKSEIMTVTTNRKIFSFLANILPIPFMLGASYAGCDRTWVILLFMAMMFFKGFAYATCRANPVDLSPNYAGVLMGIMNGIGAMAGFFSPIFVPIFITGDGSIEEWRKVFYLAAVIMVVFSIPYLFFGSGEEQPWNNVMSQSMENSANSHPKHDENQETKT</sequence>
<keyword evidence="4" id="KW-0769">Symport</keyword>
<evidence type="ECO:0000256" key="4">
    <source>
        <dbReference type="ARBA" id="ARBA00022847"/>
    </source>
</evidence>
<dbReference type="PROSITE" id="PS50850">
    <property type="entry name" value="MFS"/>
    <property type="match status" value="1"/>
</dbReference>
<dbReference type="GO" id="GO:0015293">
    <property type="term" value="F:symporter activity"/>
    <property type="evidence" value="ECO:0007669"/>
    <property type="project" value="UniProtKB-KW"/>
</dbReference>
<accession>A0A1B6G330</accession>